<accession>A0A1B7SMM8</accession>
<dbReference type="GO" id="GO:0009231">
    <property type="term" value="P:riboflavin biosynthetic process"/>
    <property type="evidence" value="ECO:0007669"/>
    <property type="project" value="UniProtKB-KW"/>
</dbReference>
<evidence type="ECO:0000256" key="3">
    <source>
        <dbReference type="ARBA" id="ARBA00004887"/>
    </source>
</evidence>
<dbReference type="CDD" id="cd00402">
    <property type="entry name" value="Riboflavin_synthase_like"/>
    <property type="match status" value="1"/>
</dbReference>
<organism evidence="11 12">
    <name type="scientific">Ogataea polymorpha</name>
    <dbReference type="NCBI Taxonomy" id="460523"/>
    <lineage>
        <taxon>Eukaryota</taxon>
        <taxon>Fungi</taxon>
        <taxon>Dikarya</taxon>
        <taxon>Ascomycota</taxon>
        <taxon>Saccharomycotina</taxon>
        <taxon>Pichiomycetes</taxon>
        <taxon>Pichiales</taxon>
        <taxon>Pichiaceae</taxon>
        <taxon>Ogataea</taxon>
    </lineage>
</organism>
<sequence>MFTGIVETIGTIKEVKKVGDNDDLDIVISNASSILGDCHMGDSIAVNGTCLTVTEFTDSEFKVGISQETLRKTNLGELSVGDKVNLERAVSGDVRYGGHMVQGHVDTVASIVGREPDGDSIQFEFELRDKEFINYIVPKGFICVDGTSLTVIDVNYEKARFKIMMVSYTQSKVIMPLKKIGDKVNIEVDVTGKLIERQIQVSLQNKESAFGRILEELVERKVREALQR</sequence>
<dbReference type="EMBL" id="JAEUBD010000095">
    <property type="protein sequence ID" value="KAH3677841.1"/>
    <property type="molecule type" value="Genomic_DNA"/>
</dbReference>
<name>A0A1B7SMM8_9ASCO</name>
<feature type="domain" description="Lumazine-binding" evidence="10">
    <location>
        <begin position="100"/>
        <end position="199"/>
    </location>
</feature>
<dbReference type="Proteomes" id="UP000788993">
    <property type="component" value="Unassembled WGS sequence"/>
</dbReference>
<keyword evidence="12" id="KW-1185">Reference proteome</keyword>
<feature type="domain" description="Lumazine-binding" evidence="10">
    <location>
        <begin position="1"/>
        <end position="99"/>
    </location>
</feature>
<evidence type="ECO:0000313" key="11">
    <source>
        <dbReference type="EMBL" id="KAH3677841.1"/>
    </source>
</evidence>
<dbReference type="FunFam" id="2.40.30.20:FF:000004">
    <property type="entry name" value="Riboflavin synthase, alpha subunit"/>
    <property type="match status" value="1"/>
</dbReference>
<keyword evidence="7" id="KW-0686">Riboflavin biosynthesis</keyword>
<comment type="caution">
    <text evidence="11">The sequence shown here is derived from an EMBL/GenBank/DDBJ whole genome shotgun (WGS) entry which is preliminary data.</text>
</comment>
<dbReference type="PANTHER" id="PTHR21098">
    <property type="entry name" value="RIBOFLAVIN SYNTHASE ALPHA CHAIN"/>
    <property type="match status" value="1"/>
</dbReference>
<dbReference type="InterPro" id="IPR001783">
    <property type="entry name" value="Lumazine-bd"/>
</dbReference>
<proteinExistence type="predicted"/>
<evidence type="ECO:0000256" key="5">
    <source>
        <dbReference type="ARBA" id="ARBA00012827"/>
    </source>
</evidence>
<dbReference type="NCBIfam" id="TIGR00187">
    <property type="entry name" value="ribE"/>
    <property type="match status" value="1"/>
</dbReference>
<dbReference type="EC" id="2.5.1.9" evidence="5"/>
<evidence type="ECO:0000256" key="1">
    <source>
        <dbReference type="ARBA" id="ARBA00000968"/>
    </source>
</evidence>
<dbReference type="PROSITE" id="PS51177">
    <property type="entry name" value="LUMAZINE_BIND"/>
    <property type="match status" value="2"/>
</dbReference>
<evidence type="ECO:0000256" key="6">
    <source>
        <dbReference type="ARBA" id="ARBA00013950"/>
    </source>
</evidence>
<comment type="catalytic activity">
    <reaction evidence="1">
        <text>2 6,7-dimethyl-8-(1-D-ribityl)lumazine + H(+) = 5-amino-6-(D-ribitylamino)uracil + riboflavin</text>
        <dbReference type="Rhea" id="RHEA:20772"/>
        <dbReference type="ChEBI" id="CHEBI:15378"/>
        <dbReference type="ChEBI" id="CHEBI:15934"/>
        <dbReference type="ChEBI" id="CHEBI:57986"/>
        <dbReference type="ChEBI" id="CHEBI:58201"/>
        <dbReference type="EC" id="2.5.1.9"/>
    </reaction>
</comment>
<keyword evidence="9" id="KW-0677">Repeat</keyword>
<dbReference type="InterPro" id="IPR026017">
    <property type="entry name" value="Lumazine-bd_dom"/>
</dbReference>
<dbReference type="RefSeq" id="XP_018212553.1">
    <property type="nucleotide sequence ID" value="XM_018358022.1"/>
</dbReference>
<dbReference type="FunFam" id="2.40.30.20:FF:000006">
    <property type="entry name" value="Riboflavin synthase, alpha subunit"/>
    <property type="match status" value="1"/>
</dbReference>
<dbReference type="PIRSF" id="PIRSF000498">
    <property type="entry name" value="Riboflavin_syn_A"/>
    <property type="match status" value="1"/>
</dbReference>
<comment type="subunit">
    <text evidence="4">Homotrimer.</text>
</comment>
<dbReference type="Gene3D" id="2.40.30.20">
    <property type="match status" value="2"/>
</dbReference>
<evidence type="ECO:0000259" key="10">
    <source>
        <dbReference type="PROSITE" id="PS51177"/>
    </source>
</evidence>
<protein>
    <recommendedName>
        <fullName evidence="6">Riboflavin synthase</fullName>
        <ecNumber evidence="5">2.5.1.9</ecNumber>
    </recommendedName>
</protein>
<evidence type="ECO:0000256" key="4">
    <source>
        <dbReference type="ARBA" id="ARBA00011233"/>
    </source>
</evidence>
<evidence type="ECO:0000256" key="9">
    <source>
        <dbReference type="ARBA" id="ARBA00022737"/>
    </source>
</evidence>
<reference evidence="11" key="1">
    <citation type="journal article" date="2021" name="Open Biol.">
        <title>Shared evolutionary footprints suggest mitochondrial oxidative damage underlies multiple complex I losses in fungi.</title>
        <authorList>
            <person name="Schikora-Tamarit M.A."/>
            <person name="Marcet-Houben M."/>
            <person name="Nosek J."/>
            <person name="Gabaldon T."/>
        </authorList>
    </citation>
    <scope>NUCLEOTIDE SEQUENCE</scope>
    <source>
        <strain evidence="11">NCAIM Y.01608</strain>
    </source>
</reference>
<dbReference type="SUPFAM" id="SSF63380">
    <property type="entry name" value="Riboflavin synthase domain-like"/>
    <property type="match status" value="2"/>
</dbReference>
<reference evidence="11" key="2">
    <citation type="submission" date="2021-01" db="EMBL/GenBank/DDBJ databases">
        <authorList>
            <person name="Schikora-Tamarit M.A."/>
        </authorList>
    </citation>
    <scope>NUCLEOTIDE SEQUENCE</scope>
    <source>
        <strain evidence="11">NCAIM Y.01608</strain>
    </source>
</reference>
<dbReference type="InterPro" id="IPR017938">
    <property type="entry name" value="Riboflavin_synthase-like_b-brl"/>
</dbReference>
<evidence type="ECO:0000313" key="12">
    <source>
        <dbReference type="Proteomes" id="UP000788993"/>
    </source>
</evidence>
<dbReference type="Pfam" id="PF00677">
    <property type="entry name" value="Lum_binding"/>
    <property type="match status" value="2"/>
</dbReference>
<evidence type="ECO:0000256" key="2">
    <source>
        <dbReference type="ARBA" id="ARBA00002803"/>
    </source>
</evidence>
<dbReference type="PANTHER" id="PTHR21098:SF0">
    <property type="entry name" value="RIBOFLAVIN SYNTHASE"/>
    <property type="match status" value="1"/>
</dbReference>
<comment type="function">
    <text evidence="2">Catalyzes the dismutation of two molecules of 6,7-dimethyl-8-ribityllumazine, resulting in the formation of riboflavin and 5-amino-6-(D-ribitylamino)uracil.</text>
</comment>
<keyword evidence="8" id="KW-0808">Transferase</keyword>
<dbReference type="GO" id="GO:0004746">
    <property type="term" value="F:riboflavin synthase activity"/>
    <property type="evidence" value="ECO:0007669"/>
    <property type="project" value="UniProtKB-EC"/>
</dbReference>
<dbReference type="NCBIfam" id="NF006767">
    <property type="entry name" value="PRK09289.1"/>
    <property type="match status" value="1"/>
</dbReference>
<evidence type="ECO:0000256" key="8">
    <source>
        <dbReference type="ARBA" id="ARBA00022679"/>
    </source>
</evidence>
<dbReference type="AlphaFoldDB" id="A0A1B7SMM8"/>
<gene>
    <name evidence="11" type="ORF">OGATHE_000495</name>
</gene>
<comment type="pathway">
    <text evidence="3">Cofactor biosynthesis; riboflavin biosynthesis; riboflavin from 2-hydroxy-3-oxobutyl phosphate and 5-amino-6-(D-ribitylamino)uracil: step 2/2.</text>
</comment>
<dbReference type="InterPro" id="IPR023366">
    <property type="entry name" value="ATP_synth_asu-like_sf"/>
</dbReference>
<evidence type="ECO:0000256" key="7">
    <source>
        <dbReference type="ARBA" id="ARBA00022619"/>
    </source>
</evidence>